<name>A0ACB0JNK4_TRIPR</name>
<gene>
    <name evidence="1" type="ORF">MILVUS5_LOCUS15358</name>
</gene>
<reference evidence="1" key="1">
    <citation type="submission" date="2023-10" db="EMBL/GenBank/DDBJ databases">
        <authorList>
            <person name="Rodriguez Cubillos JULIANA M."/>
            <person name="De Vega J."/>
        </authorList>
    </citation>
    <scope>NUCLEOTIDE SEQUENCE</scope>
</reference>
<keyword evidence="2" id="KW-1185">Reference proteome</keyword>
<comment type="caution">
    <text evidence="1">The sequence shown here is derived from an EMBL/GenBank/DDBJ whole genome shotgun (WGS) entry which is preliminary data.</text>
</comment>
<proteinExistence type="predicted"/>
<accession>A0ACB0JNK4</accession>
<evidence type="ECO:0000313" key="1">
    <source>
        <dbReference type="EMBL" id="CAJ2646695.1"/>
    </source>
</evidence>
<dbReference type="Proteomes" id="UP001177021">
    <property type="component" value="Unassembled WGS sequence"/>
</dbReference>
<dbReference type="EMBL" id="CASHSV030000109">
    <property type="protein sequence ID" value="CAJ2646695.1"/>
    <property type="molecule type" value="Genomic_DNA"/>
</dbReference>
<sequence length="1040" mass="115712">MELLLLFLHLLLFHFPSSSSNFLCHLDESSSLLQFKSSFDIVPDFSCDKSLKTATWKNGTDCCSWNGVTCDTISGHVIGLDLYCEGIQGILYPNNTLFYLSRLQTLNLSNNDFSYSNFHSKFGCFLSLTHLDLSWSNFKGEVPSQISHLSKLESLYLSNNMYLVWKETTLKRFVQNATNLRDLFLDGTNMSSIRPNSIDLIFNQSSSLATLNLKQTGLSGNFNKSIFCLPNIQELYMSGNTFQGQFPKLSCSGASLSILDLSYCGLEGPIFPSLSNLTHLNSLTLEVNKINDSVLTFLTFPYLTFLDISDNELSGQIPNDFNISNKFQKIDLSENKIGGVLPTSLSNLRQLIELDLSSNLFSGRIPDVFGEMTKLQNLNLHSNNLQGHIPSSLFTLTQLVALDCSYNKLEGSLPNKITGFQKLTDLSLKANLLNGTIPSSLLSLPSLEHLDLSNNQFTGHISAISSYSLQSLYLSGNKLQGNIPETIFNLTNLVELNLSSNNLSGVVNFYHFLKFQNLAFLSLSHNSQLSLAFKSNANANYSFSELRELDLSSMNLTEFPTLSENFPNLDTLDLSNNKLNGRVTNWLLETSRSLNLSQNFFTSIDQISTDIGKLNGLDLSFNLLESDLSAASICNLSSLGILNVAHNKFSGIIPECLANLTFLNVLDLQMNKFHGALPSIFSTGLVTLNLYGNQLEGNLPKSLSQCKNLNVLNLGNNKLQDNFPYWLQSLQFLNVLILRDNKLHGPIVNLTFEHPFPSLIIFDISANNFSGLLPKAYLKSFKAMKNVTQVITKDGTSVRPYMQIIMSVRPYTTVQYYDSVTVTMKGTDMAMIKIPTILVSMDLSRNKFEGEIPNVIGELHDLIGLNLSHNRLTGHIPRSMGSLANLEWLDLSSNMLTSQIPAELTDLDFLAFLNLSNNHLVGEIPQGKQFNTFTNDSYEGNLGLCGLPLSKKCGPETELHRSPPSANNIWSEEKFGFGWKPVAIGYGCGFVFGIGLGYFVFLIGKPRWLVMLFGGQPKRRVRRRAREGRTNGPTQMVPMS</sequence>
<protein>
    <submittedName>
        <fullName evidence="1">Uncharacterized protein</fullName>
    </submittedName>
</protein>
<evidence type="ECO:0000313" key="2">
    <source>
        <dbReference type="Proteomes" id="UP001177021"/>
    </source>
</evidence>
<organism evidence="1 2">
    <name type="scientific">Trifolium pratense</name>
    <name type="common">Red clover</name>
    <dbReference type="NCBI Taxonomy" id="57577"/>
    <lineage>
        <taxon>Eukaryota</taxon>
        <taxon>Viridiplantae</taxon>
        <taxon>Streptophyta</taxon>
        <taxon>Embryophyta</taxon>
        <taxon>Tracheophyta</taxon>
        <taxon>Spermatophyta</taxon>
        <taxon>Magnoliopsida</taxon>
        <taxon>eudicotyledons</taxon>
        <taxon>Gunneridae</taxon>
        <taxon>Pentapetalae</taxon>
        <taxon>rosids</taxon>
        <taxon>fabids</taxon>
        <taxon>Fabales</taxon>
        <taxon>Fabaceae</taxon>
        <taxon>Papilionoideae</taxon>
        <taxon>50 kb inversion clade</taxon>
        <taxon>NPAAA clade</taxon>
        <taxon>Hologalegina</taxon>
        <taxon>IRL clade</taxon>
        <taxon>Trifolieae</taxon>
        <taxon>Trifolium</taxon>
    </lineage>
</organism>